<keyword evidence="1" id="KW-1133">Transmembrane helix</keyword>
<organism evidence="2">
    <name type="scientific">marine metagenome</name>
    <dbReference type="NCBI Taxonomy" id="408172"/>
    <lineage>
        <taxon>unclassified sequences</taxon>
        <taxon>metagenomes</taxon>
        <taxon>ecological metagenomes</taxon>
    </lineage>
</organism>
<name>A0A381XD83_9ZZZZ</name>
<feature type="transmembrane region" description="Helical" evidence="1">
    <location>
        <begin position="362"/>
        <end position="379"/>
    </location>
</feature>
<accession>A0A381XD83</accession>
<keyword evidence="1" id="KW-0472">Membrane</keyword>
<evidence type="ECO:0000313" key="2">
    <source>
        <dbReference type="EMBL" id="SVA62686.1"/>
    </source>
</evidence>
<dbReference type="AlphaFoldDB" id="A0A381XD83"/>
<feature type="transmembrane region" description="Helical" evidence="1">
    <location>
        <begin position="173"/>
        <end position="197"/>
    </location>
</feature>
<evidence type="ECO:0008006" key="3">
    <source>
        <dbReference type="Google" id="ProtNLM"/>
    </source>
</evidence>
<dbReference type="InterPro" id="IPR032809">
    <property type="entry name" value="Put_HupE_UreJ"/>
</dbReference>
<feature type="transmembrane region" description="Helical" evidence="1">
    <location>
        <begin position="247"/>
        <end position="278"/>
    </location>
</feature>
<dbReference type="EMBL" id="UINC01014751">
    <property type="protein sequence ID" value="SVA62686.1"/>
    <property type="molecule type" value="Genomic_DNA"/>
</dbReference>
<protein>
    <recommendedName>
        <fullName evidence="3">HupE/UreJ protein</fullName>
    </recommendedName>
</protein>
<feature type="transmembrane region" description="Helical" evidence="1">
    <location>
        <begin position="217"/>
        <end position="235"/>
    </location>
</feature>
<sequence length="385" mass="43426">MASCFFSLEAHNRSESYSRFTFLSEDNGMSVQVVGTIKQDILNRLNPTARFISLQDFVSYLNNSIDLGQSCKLTNPVDINENLSLGMMKFFWSFECSYMPERIMIPLFQDFGITHTHIARGSVNGETIPEFMFSNNRDVWFVTTPEGQIAESNSYWGYLRSGIEHILSGWDHLTFLLGLLLLFQGTYLIIAITGFTIGHSLTLGLGAMNVLRVHTEMVEILIGFSILLLAIEKFFKHVFEFDKLFKNLIFSILALSPLAVFGTIEPVLILGLALFLTIYLSLTNHYPTKWLPLFITVFFGLIHGLGFASSIAEVGLPQDKLWQIILSFNIGVEIGQLAVALLLLGILGIFKNNFNYKVFYKIHNLMGVVVFSMGTFWFVSRAIGI</sequence>
<proteinExistence type="predicted"/>
<keyword evidence="1" id="KW-0812">Transmembrane</keyword>
<reference evidence="2" key="1">
    <citation type="submission" date="2018-05" db="EMBL/GenBank/DDBJ databases">
        <authorList>
            <person name="Lanie J.A."/>
            <person name="Ng W.-L."/>
            <person name="Kazmierczak K.M."/>
            <person name="Andrzejewski T.M."/>
            <person name="Davidsen T.M."/>
            <person name="Wayne K.J."/>
            <person name="Tettelin H."/>
            <person name="Glass J.I."/>
            <person name="Rusch D."/>
            <person name="Podicherti R."/>
            <person name="Tsui H.-C.T."/>
            <person name="Winkler M.E."/>
        </authorList>
    </citation>
    <scope>NUCLEOTIDE SEQUENCE</scope>
</reference>
<evidence type="ECO:0000256" key="1">
    <source>
        <dbReference type="SAM" id="Phobius"/>
    </source>
</evidence>
<feature type="transmembrane region" description="Helical" evidence="1">
    <location>
        <begin position="290"/>
        <end position="312"/>
    </location>
</feature>
<gene>
    <name evidence="2" type="ORF">METZ01_LOCUS115540</name>
</gene>
<dbReference type="Pfam" id="PF13795">
    <property type="entry name" value="HupE_UreJ_2"/>
    <property type="match status" value="2"/>
</dbReference>
<feature type="transmembrane region" description="Helical" evidence="1">
    <location>
        <begin position="324"/>
        <end position="350"/>
    </location>
</feature>